<dbReference type="PANTHER" id="PTHR10803:SF3">
    <property type="entry name" value="ATPASE GET3"/>
    <property type="match status" value="1"/>
</dbReference>
<dbReference type="Pfam" id="PF17886">
    <property type="entry name" value="ArsA_HSP20"/>
    <property type="match status" value="1"/>
</dbReference>
<feature type="domain" description="ArsA HSP20-like" evidence="10">
    <location>
        <begin position="322"/>
        <end position="384"/>
    </location>
</feature>
<dbReference type="Proteomes" id="UP000430508">
    <property type="component" value="Chromosome"/>
</dbReference>
<evidence type="ECO:0000256" key="1">
    <source>
        <dbReference type="ARBA" id="ARBA00011040"/>
    </source>
</evidence>
<dbReference type="Gene3D" id="3.40.50.300">
    <property type="entry name" value="P-loop containing nucleotide triphosphate hydrolases"/>
    <property type="match status" value="1"/>
</dbReference>
<dbReference type="FunFam" id="3.40.50.300:FF:001801">
    <property type="entry name" value="Putative arsenical pump-driving ATPase"/>
    <property type="match status" value="1"/>
</dbReference>
<keyword evidence="2" id="KW-0547">Nucleotide-binding</keyword>
<comment type="function">
    <text evidence="7">Anion-transporting ATPase. Catalyzes the extrusion of arsenite.</text>
</comment>
<dbReference type="SUPFAM" id="SSF52540">
    <property type="entry name" value="P-loop containing nucleoside triphosphate hydrolases"/>
    <property type="match status" value="1"/>
</dbReference>
<evidence type="ECO:0000256" key="6">
    <source>
        <dbReference type="ARBA" id="ARBA00052296"/>
    </source>
</evidence>
<dbReference type="EC" id="7.3.2.7" evidence="8"/>
<dbReference type="CDD" id="cd02035">
    <property type="entry name" value="ArsA"/>
    <property type="match status" value="1"/>
</dbReference>
<keyword evidence="5" id="KW-1278">Translocase</keyword>
<protein>
    <recommendedName>
        <fullName evidence="8">arsenite-transporting ATPase</fullName>
        <ecNumber evidence="8">7.3.2.7</ecNumber>
    </recommendedName>
</protein>
<evidence type="ECO:0000256" key="7">
    <source>
        <dbReference type="ARBA" id="ARBA00059736"/>
    </source>
</evidence>
<dbReference type="NCBIfam" id="TIGR00345">
    <property type="entry name" value="GET3_arsA_TRC40"/>
    <property type="match status" value="1"/>
</dbReference>
<gene>
    <name evidence="11" type="ORF">GQ588_04005</name>
</gene>
<accession>A0A857DI12</accession>
<evidence type="ECO:0000259" key="9">
    <source>
        <dbReference type="Pfam" id="PF02374"/>
    </source>
</evidence>
<dbReference type="GO" id="GO:0016887">
    <property type="term" value="F:ATP hydrolysis activity"/>
    <property type="evidence" value="ECO:0007669"/>
    <property type="project" value="InterPro"/>
</dbReference>
<dbReference type="EMBL" id="CP046996">
    <property type="protein sequence ID" value="QGZ99865.1"/>
    <property type="molecule type" value="Genomic_DNA"/>
</dbReference>
<proteinExistence type="inferred from homology"/>
<evidence type="ECO:0000259" key="10">
    <source>
        <dbReference type="Pfam" id="PF17886"/>
    </source>
</evidence>
<dbReference type="PANTHER" id="PTHR10803">
    <property type="entry name" value="ARSENICAL PUMP-DRIVING ATPASE ARSENITE-TRANSLOCATING ATPASE"/>
    <property type="match status" value="1"/>
</dbReference>
<keyword evidence="3" id="KW-0067">ATP-binding</keyword>
<dbReference type="InterPro" id="IPR025723">
    <property type="entry name" value="ArsA/GET3_ATPase-like"/>
</dbReference>
<evidence type="ECO:0000313" key="11">
    <source>
        <dbReference type="EMBL" id="QGZ99865.1"/>
    </source>
</evidence>
<evidence type="ECO:0000256" key="5">
    <source>
        <dbReference type="ARBA" id="ARBA00022967"/>
    </source>
</evidence>
<feature type="domain" description="ArsA/GET3 Anion-transporting ATPase-like" evidence="9">
    <location>
        <begin position="1"/>
        <end position="299"/>
    </location>
</feature>
<comment type="similarity">
    <text evidence="1">Belongs to the arsA ATPase family.</text>
</comment>
<name>A0A857DI12_9FIRM</name>
<evidence type="ECO:0000256" key="2">
    <source>
        <dbReference type="ARBA" id="ARBA00022741"/>
    </source>
</evidence>
<evidence type="ECO:0000256" key="4">
    <source>
        <dbReference type="ARBA" id="ARBA00022849"/>
    </source>
</evidence>
<organism evidence="11 12">
    <name type="scientific">Dehalobacter restrictus</name>
    <dbReference type="NCBI Taxonomy" id="55583"/>
    <lineage>
        <taxon>Bacteria</taxon>
        <taxon>Bacillati</taxon>
        <taxon>Bacillota</taxon>
        <taxon>Clostridia</taxon>
        <taxon>Eubacteriales</taxon>
        <taxon>Desulfitobacteriaceae</taxon>
        <taxon>Dehalobacter</taxon>
    </lineage>
</organism>
<reference evidence="11 12" key="1">
    <citation type="submission" date="2019-12" db="EMBL/GenBank/DDBJ databases">
        <title>Sequence classification of anaerobic respiratory reductive dehalogenases: First we see many, then we see few.</title>
        <authorList>
            <person name="Molenda O."/>
            <person name="Puentes Jacome L.A."/>
            <person name="Cao X."/>
            <person name="Nesbo C.L."/>
            <person name="Tang S."/>
            <person name="Morson N."/>
            <person name="Patron J."/>
            <person name="Lomheim L."/>
            <person name="Wishart D.S."/>
            <person name="Edwards E.A."/>
        </authorList>
    </citation>
    <scope>NUCLEOTIDE SEQUENCE [LARGE SCALE GENOMIC DNA]</scope>
    <source>
        <strain evidence="11 12">12DCA</strain>
    </source>
</reference>
<dbReference type="GO" id="GO:0015446">
    <property type="term" value="F:ATPase-coupled arsenite transmembrane transporter activity"/>
    <property type="evidence" value="ECO:0007669"/>
    <property type="project" value="UniProtKB-EC"/>
</dbReference>
<sequence length="389" mass="43883">MRIILYTGKGGVGKTCVAAATAIRLANEGHRVLLMSTDQAHSLSDSLAMKLGSEPTAVIPNLDALEIDVVKESEKAWGSLKSYIKQMILSRAEGGIEAEELLIFPGLEELFSLFTVLDYYEKKKYDVIIVDCAPTGETLNLLKYPEMLGEIVSKILPMKRQAVKIAGPVVEKVLKVPMPKDNVFEDLTKLMAKLERLQALMLNKEVLTVRLVTTPEKIVIKETKRSFTWLSLFDYQVDGIIVNKVFPQEALSGYFNRWVELQNEGLNEIRESFADLPVFYLNLLKHELKSVPVLAQIGDLYGKMNPEAVLCRTRLMETFRDNDQDVLIFHLPFADKSEMALSQAGGEIQITIKNEKRCMMLPPHLLNKQITSAKLDEGKLQIRFNHHHA</sequence>
<dbReference type="GO" id="GO:0005524">
    <property type="term" value="F:ATP binding"/>
    <property type="evidence" value="ECO:0007669"/>
    <property type="project" value="UniProtKB-KW"/>
</dbReference>
<dbReference type="RefSeq" id="WP_019226204.1">
    <property type="nucleotide sequence ID" value="NZ_CP046996.1"/>
</dbReference>
<dbReference type="InterPro" id="IPR027417">
    <property type="entry name" value="P-loop_NTPase"/>
</dbReference>
<dbReference type="InterPro" id="IPR008978">
    <property type="entry name" value="HSP20-like_chaperone"/>
</dbReference>
<evidence type="ECO:0000256" key="3">
    <source>
        <dbReference type="ARBA" id="ARBA00022840"/>
    </source>
</evidence>
<evidence type="ECO:0000313" key="12">
    <source>
        <dbReference type="Proteomes" id="UP000430508"/>
    </source>
</evidence>
<comment type="catalytic activity">
    <reaction evidence="6">
        <text>arsenite(in) + ATP + H2O = arsenite(out) + ADP + phosphate + H(+)</text>
        <dbReference type="Rhea" id="RHEA:11348"/>
        <dbReference type="ChEBI" id="CHEBI:15377"/>
        <dbReference type="ChEBI" id="CHEBI:15378"/>
        <dbReference type="ChEBI" id="CHEBI:29242"/>
        <dbReference type="ChEBI" id="CHEBI:30616"/>
        <dbReference type="ChEBI" id="CHEBI:43474"/>
        <dbReference type="ChEBI" id="CHEBI:456216"/>
        <dbReference type="EC" id="7.3.2.7"/>
    </reaction>
</comment>
<dbReference type="InterPro" id="IPR040612">
    <property type="entry name" value="ArsA_HSP20-like"/>
</dbReference>
<evidence type="ECO:0000256" key="8">
    <source>
        <dbReference type="ARBA" id="ARBA00066752"/>
    </source>
</evidence>
<keyword evidence="4" id="KW-0059">Arsenical resistance</keyword>
<dbReference type="InterPro" id="IPR016300">
    <property type="entry name" value="ATPase_ArsA/GET3"/>
</dbReference>
<dbReference type="Gene3D" id="2.60.40.790">
    <property type="match status" value="1"/>
</dbReference>
<dbReference type="AlphaFoldDB" id="A0A857DI12"/>
<dbReference type="Pfam" id="PF02374">
    <property type="entry name" value="ArsA_ATPase"/>
    <property type="match status" value="1"/>
</dbReference>